<proteinExistence type="predicted"/>
<dbReference type="Pfam" id="PF11811">
    <property type="entry name" value="DUF3331"/>
    <property type="match status" value="1"/>
</dbReference>
<accession>A0AAQ1JVX8</accession>
<reference evidence="1 2" key="1">
    <citation type="submission" date="2016-10" db="EMBL/GenBank/DDBJ databases">
        <authorList>
            <person name="Varghese N."/>
            <person name="Submissions S."/>
        </authorList>
    </citation>
    <scope>NUCLEOTIDE SEQUENCE [LARGE SCALE GENOMIC DNA]</scope>
    <source>
        <strain evidence="1 2">LMG 22274</strain>
    </source>
</reference>
<name>A0AAQ1JVX8_9BURK</name>
<dbReference type="RefSeq" id="WP_080180753.1">
    <property type="nucleotide sequence ID" value="NZ_CADFGN010000001.1"/>
</dbReference>
<protein>
    <recommendedName>
        <fullName evidence="3">DUF3331 domain-containing protein</fullName>
    </recommendedName>
</protein>
<dbReference type="InterPro" id="IPR021769">
    <property type="entry name" value="DUF3331"/>
</dbReference>
<organism evidence="1 2">
    <name type="scientific">Paraburkholderia tropica</name>
    <dbReference type="NCBI Taxonomy" id="92647"/>
    <lineage>
        <taxon>Bacteria</taxon>
        <taxon>Pseudomonadati</taxon>
        <taxon>Pseudomonadota</taxon>
        <taxon>Betaproteobacteria</taxon>
        <taxon>Burkholderiales</taxon>
        <taxon>Burkholderiaceae</taxon>
        <taxon>Paraburkholderia</taxon>
    </lineage>
</organism>
<dbReference type="Proteomes" id="UP000183529">
    <property type="component" value="Unassembled WGS sequence"/>
</dbReference>
<evidence type="ECO:0000313" key="1">
    <source>
        <dbReference type="EMBL" id="SEK01985.1"/>
    </source>
</evidence>
<sequence>MRELSGGNAWQYTLNLLSGGPVPHGHAVRASRRACASRAARIDPPIARPVPALRAHFAFVEAWSDNLISVSWSDPTSGRYAEQPWRLCIARKRGLCALTGAPIQRGDKIYRPFTRGVAPINADWAVLASALDPSLIPPSREGKTQSRCPA</sequence>
<gene>
    <name evidence="1" type="ORF">SAMN05216550_113120</name>
</gene>
<comment type="caution">
    <text evidence="1">The sequence shown here is derived from an EMBL/GenBank/DDBJ whole genome shotgun (WGS) entry which is preliminary data.</text>
</comment>
<evidence type="ECO:0008006" key="3">
    <source>
        <dbReference type="Google" id="ProtNLM"/>
    </source>
</evidence>
<dbReference type="AlphaFoldDB" id="A0AAQ1JVX8"/>
<dbReference type="EMBL" id="FNZM01000013">
    <property type="protein sequence ID" value="SEK01985.1"/>
    <property type="molecule type" value="Genomic_DNA"/>
</dbReference>
<evidence type="ECO:0000313" key="2">
    <source>
        <dbReference type="Proteomes" id="UP000183529"/>
    </source>
</evidence>